<organism evidence="2 3">
    <name type="scientific">Pleurotus eryngii</name>
    <name type="common">Boletus of the steppes</name>
    <dbReference type="NCBI Taxonomy" id="5323"/>
    <lineage>
        <taxon>Eukaryota</taxon>
        <taxon>Fungi</taxon>
        <taxon>Dikarya</taxon>
        <taxon>Basidiomycota</taxon>
        <taxon>Agaricomycotina</taxon>
        <taxon>Agaricomycetes</taxon>
        <taxon>Agaricomycetidae</taxon>
        <taxon>Agaricales</taxon>
        <taxon>Pleurotineae</taxon>
        <taxon>Pleurotaceae</taxon>
        <taxon>Pleurotus</taxon>
    </lineage>
</organism>
<evidence type="ECO:0000313" key="3">
    <source>
        <dbReference type="Proteomes" id="UP000807025"/>
    </source>
</evidence>
<protein>
    <submittedName>
        <fullName evidence="2">Uncharacterized protein</fullName>
    </submittedName>
</protein>
<dbReference type="Proteomes" id="UP000807025">
    <property type="component" value="Unassembled WGS sequence"/>
</dbReference>
<keyword evidence="3" id="KW-1185">Reference proteome</keyword>
<dbReference type="AlphaFoldDB" id="A0A9P5ZFT5"/>
<dbReference type="EMBL" id="MU155025">
    <property type="protein sequence ID" value="KAF9486671.1"/>
    <property type="molecule type" value="Genomic_DNA"/>
</dbReference>
<feature type="region of interest" description="Disordered" evidence="1">
    <location>
        <begin position="191"/>
        <end position="244"/>
    </location>
</feature>
<gene>
    <name evidence="2" type="ORF">BDN71DRAFT_1437417</name>
</gene>
<sequence>MFCTGDHAAREVASAISAACAVRATLQPVGKPWHHRCKGNAPCLLPETLLMSPDHPRCRPSEFRVWVMVAFPPTLASPSSQHIDKQTIRMREQCTLEAERQAEMMAFWMAFRSGQNILDMRNWLPELQLEAETNQVATTIQIQDIDSNSETCFGEHDAMRPIDMGVESMRTDTNKDLLVFVGSVDGHPTTWNRYVQTDGRTEDVDPEEEDDAANKTDNHDTNAPQQPGTEASGQPATLSREEAP</sequence>
<comment type="caution">
    <text evidence="2">The sequence shown here is derived from an EMBL/GenBank/DDBJ whole genome shotgun (WGS) entry which is preliminary data.</text>
</comment>
<reference evidence="2" key="1">
    <citation type="submission" date="2020-11" db="EMBL/GenBank/DDBJ databases">
        <authorList>
            <consortium name="DOE Joint Genome Institute"/>
            <person name="Ahrendt S."/>
            <person name="Riley R."/>
            <person name="Andreopoulos W."/>
            <person name="Labutti K."/>
            <person name="Pangilinan J."/>
            <person name="Ruiz-Duenas F.J."/>
            <person name="Barrasa J.M."/>
            <person name="Sanchez-Garcia M."/>
            <person name="Camarero S."/>
            <person name="Miyauchi S."/>
            <person name="Serrano A."/>
            <person name="Linde D."/>
            <person name="Babiker R."/>
            <person name="Drula E."/>
            <person name="Ayuso-Fernandez I."/>
            <person name="Pacheco R."/>
            <person name="Padilla G."/>
            <person name="Ferreira P."/>
            <person name="Barriuso J."/>
            <person name="Kellner H."/>
            <person name="Castanera R."/>
            <person name="Alfaro M."/>
            <person name="Ramirez L."/>
            <person name="Pisabarro A.G."/>
            <person name="Kuo A."/>
            <person name="Tritt A."/>
            <person name="Lipzen A."/>
            <person name="He G."/>
            <person name="Yan M."/>
            <person name="Ng V."/>
            <person name="Cullen D."/>
            <person name="Martin F."/>
            <person name="Rosso M.-N."/>
            <person name="Henrissat B."/>
            <person name="Hibbett D."/>
            <person name="Martinez A.T."/>
            <person name="Grigoriev I.V."/>
        </authorList>
    </citation>
    <scope>NUCLEOTIDE SEQUENCE</scope>
    <source>
        <strain evidence="2">ATCC 90797</strain>
    </source>
</reference>
<accession>A0A9P5ZFT5</accession>
<name>A0A9P5ZFT5_PLEER</name>
<evidence type="ECO:0000313" key="2">
    <source>
        <dbReference type="EMBL" id="KAF9486671.1"/>
    </source>
</evidence>
<evidence type="ECO:0000256" key="1">
    <source>
        <dbReference type="SAM" id="MobiDB-lite"/>
    </source>
</evidence>
<proteinExistence type="predicted"/>
<feature type="compositionally biased region" description="Polar residues" evidence="1">
    <location>
        <begin position="221"/>
        <end position="237"/>
    </location>
</feature>